<dbReference type="NCBIfam" id="NF011990">
    <property type="entry name" value="PRK15446.2-6"/>
    <property type="match status" value="1"/>
</dbReference>
<dbReference type="RefSeq" id="WP_377769494.1">
    <property type="nucleotide sequence ID" value="NZ_JBHUHO010000005.1"/>
</dbReference>
<evidence type="ECO:0000313" key="3">
    <source>
        <dbReference type="Proteomes" id="UP001597362"/>
    </source>
</evidence>
<dbReference type="InterPro" id="IPR051781">
    <property type="entry name" value="Metallo-dep_Hydrolase"/>
</dbReference>
<proteinExistence type="predicted"/>
<keyword evidence="3" id="KW-1185">Reference proteome</keyword>
<protein>
    <submittedName>
        <fullName evidence="2">Alpha-D-ribose 1-methylphosphonate 5-triphosphate diphosphatase</fullName>
        <ecNumber evidence="2">3.6.1.63</ecNumber>
    </submittedName>
</protein>
<name>A0ABW4YFP9_9BACL</name>
<gene>
    <name evidence="2" type="ORF">ACFSJH_01870</name>
</gene>
<evidence type="ECO:0000313" key="2">
    <source>
        <dbReference type="EMBL" id="MFD2114503.1"/>
    </source>
</evidence>
<dbReference type="PANTHER" id="PTHR43135:SF3">
    <property type="entry name" value="ALPHA-D-RIBOSE 1-METHYLPHOSPHONATE 5-TRIPHOSPHATE DIPHOSPHATASE"/>
    <property type="match status" value="1"/>
</dbReference>
<sequence length="409" mass="46038">MEIEYNEVTLIINGQLVLAEEIVQVALAIHNGIIIEIFDSTEEMMRWKEQFTVNFAQKLQIIDAQGQYVLPGMIDIHCDTIEKEVEPRPNTLFPLPFAFMEFERKLPLYGITTMYHSLSLGVGLSLRGEDKLAQMVEWINTYRKQRAMVRNRIHLRYEVSHLTGMKLAKQYIETNKIDFLSFMDHSPGQGQYRKPDSFERYVMKNQGVTRDEVGAIVAELQERRTQVDWKALQELAQAAKNKGIAIASHDDDTQEQVDKSISRGAIISEFPIDLQTAQYATEQGMYICVGAPNIVRGGSHDLNLRATDAIKQHAAHIICSDYHPSSLLAAVFKLADEQVLSLPAAVKMVSLHPAAAMGIAEKCGSIAVGKYADLLFVDRYEQIPWITTTIVGGKMVYQTNPSEQAIGNY</sequence>
<dbReference type="NCBIfam" id="NF011984">
    <property type="entry name" value="PRK15446.1-5"/>
    <property type="match status" value="1"/>
</dbReference>
<dbReference type="SUPFAM" id="SSF51556">
    <property type="entry name" value="Metallo-dependent hydrolases"/>
    <property type="match status" value="1"/>
</dbReference>
<dbReference type="InterPro" id="IPR032466">
    <property type="entry name" value="Metal_Hydrolase"/>
</dbReference>
<dbReference type="Pfam" id="PF01979">
    <property type="entry name" value="Amidohydro_1"/>
    <property type="match status" value="1"/>
</dbReference>
<reference evidence="3" key="1">
    <citation type="journal article" date="2019" name="Int. J. Syst. Evol. Microbiol.">
        <title>The Global Catalogue of Microorganisms (GCM) 10K type strain sequencing project: providing services to taxonomists for standard genome sequencing and annotation.</title>
        <authorList>
            <consortium name="The Broad Institute Genomics Platform"/>
            <consortium name="The Broad Institute Genome Sequencing Center for Infectious Disease"/>
            <person name="Wu L."/>
            <person name="Ma J."/>
        </authorList>
    </citation>
    <scope>NUCLEOTIDE SEQUENCE [LARGE SCALE GENOMIC DNA]</scope>
    <source>
        <strain evidence="3">GH52</strain>
    </source>
</reference>
<dbReference type="EC" id="3.6.1.63" evidence="2"/>
<organism evidence="2 3">
    <name type="scientific">Paenibacillus yanchengensis</name>
    <dbReference type="NCBI Taxonomy" id="2035833"/>
    <lineage>
        <taxon>Bacteria</taxon>
        <taxon>Bacillati</taxon>
        <taxon>Bacillota</taxon>
        <taxon>Bacilli</taxon>
        <taxon>Bacillales</taxon>
        <taxon>Paenibacillaceae</taxon>
        <taxon>Paenibacillus</taxon>
    </lineage>
</organism>
<accession>A0ABW4YFP9</accession>
<dbReference type="InterPro" id="IPR006680">
    <property type="entry name" value="Amidohydro-rel"/>
</dbReference>
<comment type="caution">
    <text evidence="2">The sequence shown here is derived from an EMBL/GenBank/DDBJ whole genome shotgun (WGS) entry which is preliminary data.</text>
</comment>
<dbReference type="Proteomes" id="UP001597362">
    <property type="component" value="Unassembled WGS sequence"/>
</dbReference>
<dbReference type="EMBL" id="JBHUHO010000005">
    <property type="protein sequence ID" value="MFD2114503.1"/>
    <property type="molecule type" value="Genomic_DNA"/>
</dbReference>
<dbReference type="PANTHER" id="PTHR43135">
    <property type="entry name" value="ALPHA-D-RIBOSE 1-METHYLPHOSPHONATE 5-TRIPHOSPHATE DIPHOSPHATASE"/>
    <property type="match status" value="1"/>
</dbReference>
<dbReference type="InterPro" id="IPR012696">
    <property type="entry name" value="PhnM"/>
</dbReference>
<keyword evidence="2" id="KW-0378">Hydrolase</keyword>
<feature type="domain" description="Amidohydrolase-related" evidence="1">
    <location>
        <begin position="314"/>
        <end position="396"/>
    </location>
</feature>
<dbReference type="NCBIfam" id="NF011987">
    <property type="entry name" value="PRK15446.2-3"/>
    <property type="match status" value="1"/>
</dbReference>
<dbReference type="PIRSF" id="PIRSF038971">
    <property type="entry name" value="PhnM"/>
    <property type="match status" value="1"/>
</dbReference>
<dbReference type="Gene3D" id="2.30.40.10">
    <property type="entry name" value="Urease, subunit C, domain 1"/>
    <property type="match status" value="2"/>
</dbReference>
<dbReference type="InterPro" id="IPR011059">
    <property type="entry name" value="Metal-dep_hydrolase_composite"/>
</dbReference>
<dbReference type="GO" id="GO:0016787">
    <property type="term" value="F:hydrolase activity"/>
    <property type="evidence" value="ECO:0007669"/>
    <property type="project" value="UniProtKB-KW"/>
</dbReference>
<evidence type="ECO:0000259" key="1">
    <source>
        <dbReference type="Pfam" id="PF01979"/>
    </source>
</evidence>
<dbReference type="SUPFAM" id="SSF51338">
    <property type="entry name" value="Composite domain of metallo-dependent hydrolases"/>
    <property type="match status" value="1"/>
</dbReference>